<reference evidence="10" key="1">
    <citation type="journal article" date="2020" name="Stud. Mycol.">
        <title>101 Dothideomycetes genomes: a test case for predicting lifestyles and emergence of pathogens.</title>
        <authorList>
            <person name="Haridas S."/>
            <person name="Albert R."/>
            <person name="Binder M."/>
            <person name="Bloem J."/>
            <person name="Labutti K."/>
            <person name="Salamov A."/>
            <person name="Andreopoulos B."/>
            <person name="Baker S."/>
            <person name="Barry K."/>
            <person name="Bills G."/>
            <person name="Bluhm B."/>
            <person name="Cannon C."/>
            <person name="Castanera R."/>
            <person name="Culley D."/>
            <person name="Daum C."/>
            <person name="Ezra D."/>
            <person name="Gonzalez J."/>
            <person name="Henrissat B."/>
            <person name="Kuo A."/>
            <person name="Liang C."/>
            <person name="Lipzen A."/>
            <person name="Lutzoni F."/>
            <person name="Magnuson J."/>
            <person name="Mondo S."/>
            <person name="Nolan M."/>
            <person name="Ohm R."/>
            <person name="Pangilinan J."/>
            <person name="Park H.-J."/>
            <person name="Ramirez L."/>
            <person name="Alfaro M."/>
            <person name="Sun H."/>
            <person name="Tritt A."/>
            <person name="Yoshinaga Y."/>
            <person name="Zwiers L.-H."/>
            <person name="Turgeon B."/>
            <person name="Goodwin S."/>
            <person name="Spatafora J."/>
            <person name="Crous P."/>
            <person name="Grigoriev I."/>
        </authorList>
    </citation>
    <scope>NUCLEOTIDE SEQUENCE</scope>
    <source>
        <strain evidence="10">ATCC 36951</strain>
    </source>
</reference>
<evidence type="ECO:0000256" key="1">
    <source>
        <dbReference type="ARBA" id="ARBA00004586"/>
    </source>
</evidence>
<dbReference type="UniPathway" id="UPA00768"/>
<dbReference type="PANTHER" id="PTHR10868:SF1">
    <property type="entry name" value="SIGMA NON-OPIOID INTRACELLULAR RECEPTOR 1"/>
    <property type="match status" value="1"/>
</dbReference>
<dbReference type="GeneID" id="54570510"/>
<gene>
    <name evidence="10" type="ORF">M409DRAFT_67067</name>
</gene>
<evidence type="ECO:0000256" key="7">
    <source>
        <dbReference type="ARBA" id="ARBA00029435"/>
    </source>
</evidence>
<dbReference type="PANTHER" id="PTHR10868">
    <property type="entry name" value="SIGMA 1-TYPE OPIOID RECEPTOR-RELATED"/>
    <property type="match status" value="1"/>
</dbReference>
<dbReference type="OrthoDB" id="347124at2759"/>
<name>A0A6A6CGC0_ZASCE</name>
<dbReference type="EMBL" id="ML993599">
    <property type="protein sequence ID" value="KAF2165693.1"/>
    <property type="molecule type" value="Genomic_DNA"/>
</dbReference>
<dbReference type="InterPro" id="IPR006716">
    <property type="entry name" value="ERG2_sigma1_rcpt-like"/>
</dbReference>
<keyword evidence="5" id="KW-1133">Transmembrane helix</keyword>
<keyword evidence="3" id="KW-0812">Transmembrane</keyword>
<comment type="similarity">
    <text evidence="2 8">Belongs to the ERG2 family.</text>
</comment>
<evidence type="ECO:0000256" key="3">
    <source>
        <dbReference type="ARBA" id="ARBA00022692"/>
    </source>
</evidence>
<dbReference type="EC" id="5.-.-.-" evidence="8"/>
<dbReference type="GO" id="GO:0005789">
    <property type="term" value="C:endoplasmic reticulum membrane"/>
    <property type="evidence" value="ECO:0007669"/>
    <property type="project" value="UniProtKB-SubCell"/>
</dbReference>
<evidence type="ECO:0000256" key="2">
    <source>
        <dbReference type="ARBA" id="ARBA00007141"/>
    </source>
</evidence>
<evidence type="ECO:0000313" key="11">
    <source>
        <dbReference type="Proteomes" id="UP000799537"/>
    </source>
</evidence>
<feature type="chain" id="PRO_5025623841" description="C-8 sterol isomerase" evidence="9">
    <location>
        <begin position="20"/>
        <end position="218"/>
    </location>
</feature>
<evidence type="ECO:0000256" key="8">
    <source>
        <dbReference type="RuleBase" id="RU368083"/>
    </source>
</evidence>
<comment type="subcellular location">
    <subcellularLocation>
        <location evidence="1">Endoplasmic reticulum membrane</location>
    </subcellularLocation>
</comment>
<keyword evidence="11" id="KW-1185">Reference proteome</keyword>
<sequence>MNFLFVALTVLLAAVGYRGYLSLEENLESFFIFNPDQLKQISSAALEQHGNNTEAVVSHIVASLQQIDSVKNHINLEQEWVFNNAGGAMGAMYIIHASITEYLIIFGTALGTEGHTGRHTADDYFYILKGAELAFVPGQFEPEVYPVGSVHHLHRGDVKQYKMESACFALEYARGWIPPMLPFGYADTFSSTFDFPTLWATTRITGREMIANLVKGKL</sequence>
<dbReference type="AlphaFoldDB" id="A0A6A6CGC0"/>
<evidence type="ECO:0000313" key="10">
    <source>
        <dbReference type="EMBL" id="KAF2165693.1"/>
    </source>
</evidence>
<keyword evidence="6" id="KW-0472">Membrane</keyword>
<keyword evidence="9" id="KW-0732">Signal</keyword>
<evidence type="ECO:0000256" key="4">
    <source>
        <dbReference type="ARBA" id="ARBA00022824"/>
    </source>
</evidence>
<comment type="pathway">
    <text evidence="7 8">Steroid metabolism; ergosterol biosynthesis.</text>
</comment>
<dbReference type="GO" id="GO:0006696">
    <property type="term" value="P:ergosterol biosynthetic process"/>
    <property type="evidence" value="ECO:0007669"/>
    <property type="project" value="TreeGrafter"/>
</dbReference>
<feature type="signal peptide" evidence="9">
    <location>
        <begin position="1"/>
        <end position="19"/>
    </location>
</feature>
<evidence type="ECO:0000256" key="5">
    <source>
        <dbReference type="ARBA" id="ARBA00022989"/>
    </source>
</evidence>
<accession>A0A6A6CGC0</accession>
<protein>
    <recommendedName>
        <fullName evidence="8">C-8 sterol isomerase</fullName>
        <ecNumber evidence="8">5.-.-.-</ecNumber>
    </recommendedName>
    <alternativeName>
        <fullName evidence="8">Delta-8--delta-7 sterol isomerase</fullName>
    </alternativeName>
</protein>
<evidence type="ECO:0000256" key="9">
    <source>
        <dbReference type="SAM" id="SignalP"/>
    </source>
</evidence>
<organism evidence="10 11">
    <name type="scientific">Zasmidium cellare ATCC 36951</name>
    <dbReference type="NCBI Taxonomy" id="1080233"/>
    <lineage>
        <taxon>Eukaryota</taxon>
        <taxon>Fungi</taxon>
        <taxon>Dikarya</taxon>
        <taxon>Ascomycota</taxon>
        <taxon>Pezizomycotina</taxon>
        <taxon>Dothideomycetes</taxon>
        <taxon>Dothideomycetidae</taxon>
        <taxon>Mycosphaerellales</taxon>
        <taxon>Mycosphaerellaceae</taxon>
        <taxon>Zasmidium</taxon>
    </lineage>
</organism>
<keyword evidence="4" id="KW-0256">Endoplasmic reticulum</keyword>
<comment type="function">
    <text evidence="8">Catalyzes the reaction which results in unsaturation at C-7 in the B ring of sterols.</text>
</comment>
<dbReference type="Pfam" id="PF04622">
    <property type="entry name" value="ERG2_Sigma1R"/>
    <property type="match status" value="1"/>
</dbReference>
<dbReference type="RefSeq" id="XP_033666582.1">
    <property type="nucleotide sequence ID" value="XM_033817238.1"/>
</dbReference>
<proteinExistence type="inferred from homology"/>
<evidence type="ECO:0000256" key="6">
    <source>
        <dbReference type="ARBA" id="ARBA00023136"/>
    </source>
</evidence>
<dbReference type="Proteomes" id="UP000799537">
    <property type="component" value="Unassembled WGS sequence"/>
</dbReference>